<dbReference type="OrthoDB" id="2349068at2759"/>
<comment type="caution">
    <text evidence="4">The sequence shown here is derived from an EMBL/GenBank/DDBJ whole genome shotgun (WGS) entry which is preliminary data.</text>
</comment>
<sequence>MEGARQLREDYPWIHTPLVVGAPMRLIALADMAVEISKAGGLGFIGVGTDTSTLCSDLQAAAKLIDKSSIKTGHSVMPIGVGFINWGADLSTAIPLIAQYQPAAVWFFAPTSMSSLSKWTTQTRNASPRTKVWVQIGSVKEAVEAMQAARPDVLVVQGTDAGGHGLAQGASLITLLPEVSDNVSPKCGEGRYPQPILIAAGGIADARGVAAALALGAPGVVLGTRFLASPEANISKGYRDEILRANDGGQSTARSKIYDNLRGIAGWAETHNARGVINKSYVDAMAGMDEEENQKLYEEEVKKGDAGWGVEARMTTYAGSGVGLVRDVKPAGDIVREVREGSRAVLEGLSGGAVVGKL</sequence>
<dbReference type="SUPFAM" id="SSF51412">
    <property type="entry name" value="Inosine monophosphate dehydrogenase (IMPDH)"/>
    <property type="match status" value="1"/>
</dbReference>
<dbReference type="Pfam" id="PF03060">
    <property type="entry name" value="NMO"/>
    <property type="match status" value="1"/>
</dbReference>
<evidence type="ECO:0000256" key="2">
    <source>
        <dbReference type="ARBA" id="ARBA00022643"/>
    </source>
</evidence>
<keyword evidence="1" id="KW-0285">Flavoprotein</keyword>
<evidence type="ECO:0000313" key="4">
    <source>
        <dbReference type="EMBL" id="KAF2441277.1"/>
    </source>
</evidence>
<evidence type="ECO:0000313" key="5">
    <source>
        <dbReference type="Proteomes" id="UP000799764"/>
    </source>
</evidence>
<keyword evidence="3" id="KW-0560">Oxidoreductase</keyword>
<gene>
    <name evidence="4" type="ORF">P171DRAFT_434949</name>
</gene>
<organism evidence="4 5">
    <name type="scientific">Karstenula rhodostoma CBS 690.94</name>
    <dbReference type="NCBI Taxonomy" id="1392251"/>
    <lineage>
        <taxon>Eukaryota</taxon>
        <taxon>Fungi</taxon>
        <taxon>Dikarya</taxon>
        <taxon>Ascomycota</taxon>
        <taxon>Pezizomycotina</taxon>
        <taxon>Dothideomycetes</taxon>
        <taxon>Pleosporomycetidae</taxon>
        <taxon>Pleosporales</taxon>
        <taxon>Massarineae</taxon>
        <taxon>Didymosphaeriaceae</taxon>
        <taxon>Karstenula</taxon>
    </lineage>
</organism>
<dbReference type="EMBL" id="MU001506">
    <property type="protein sequence ID" value="KAF2441277.1"/>
    <property type="molecule type" value="Genomic_DNA"/>
</dbReference>
<proteinExistence type="predicted"/>
<dbReference type="AlphaFoldDB" id="A0A9P4U9P1"/>
<evidence type="ECO:0000256" key="1">
    <source>
        <dbReference type="ARBA" id="ARBA00022630"/>
    </source>
</evidence>
<protein>
    <submittedName>
        <fullName evidence="4">NPD-domain-containing protein</fullName>
    </submittedName>
</protein>
<dbReference type="InterPro" id="IPR004136">
    <property type="entry name" value="NMO"/>
</dbReference>
<dbReference type="PANTHER" id="PTHR32332:SF34">
    <property type="entry name" value="2-NITROPROPANE DIOXYGENASE FAMILY, PUTATIVE-RELATED"/>
    <property type="match status" value="1"/>
</dbReference>
<keyword evidence="5" id="KW-1185">Reference proteome</keyword>
<evidence type="ECO:0000256" key="3">
    <source>
        <dbReference type="ARBA" id="ARBA00023002"/>
    </source>
</evidence>
<dbReference type="InterPro" id="IPR013785">
    <property type="entry name" value="Aldolase_TIM"/>
</dbReference>
<accession>A0A9P4U9P1</accession>
<name>A0A9P4U9P1_9PLEO</name>
<reference evidence="4" key="1">
    <citation type="journal article" date="2020" name="Stud. Mycol.">
        <title>101 Dothideomycetes genomes: a test case for predicting lifestyles and emergence of pathogens.</title>
        <authorList>
            <person name="Haridas S."/>
            <person name="Albert R."/>
            <person name="Binder M."/>
            <person name="Bloem J."/>
            <person name="Labutti K."/>
            <person name="Salamov A."/>
            <person name="Andreopoulos B."/>
            <person name="Baker S."/>
            <person name="Barry K."/>
            <person name="Bills G."/>
            <person name="Bluhm B."/>
            <person name="Cannon C."/>
            <person name="Castanera R."/>
            <person name="Culley D."/>
            <person name="Daum C."/>
            <person name="Ezra D."/>
            <person name="Gonzalez J."/>
            <person name="Henrissat B."/>
            <person name="Kuo A."/>
            <person name="Liang C."/>
            <person name="Lipzen A."/>
            <person name="Lutzoni F."/>
            <person name="Magnuson J."/>
            <person name="Mondo S."/>
            <person name="Nolan M."/>
            <person name="Ohm R."/>
            <person name="Pangilinan J."/>
            <person name="Park H.-J."/>
            <person name="Ramirez L."/>
            <person name="Alfaro M."/>
            <person name="Sun H."/>
            <person name="Tritt A."/>
            <person name="Yoshinaga Y."/>
            <person name="Zwiers L.-H."/>
            <person name="Turgeon B."/>
            <person name="Goodwin S."/>
            <person name="Spatafora J."/>
            <person name="Crous P."/>
            <person name="Grigoriev I."/>
        </authorList>
    </citation>
    <scope>NUCLEOTIDE SEQUENCE</scope>
    <source>
        <strain evidence="4">CBS 690.94</strain>
    </source>
</reference>
<dbReference type="CDD" id="cd04730">
    <property type="entry name" value="NPD_like"/>
    <property type="match status" value="1"/>
</dbReference>
<dbReference type="GO" id="GO:0018580">
    <property type="term" value="F:nitronate monooxygenase activity"/>
    <property type="evidence" value="ECO:0007669"/>
    <property type="project" value="InterPro"/>
</dbReference>
<dbReference type="PANTHER" id="PTHR32332">
    <property type="entry name" value="2-NITROPROPANE DIOXYGENASE"/>
    <property type="match status" value="1"/>
</dbReference>
<dbReference type="Proteomes" id="UP000799764">
    <property type="component" value="Unassembled WGS sequence"/>
</dbReference>
<dbReference type="Gene3D" id="3.20.20.70">
    <property type="entry name" value="Aldolase class I"/>
    <property type="match status" value="1"/>
</dbReference>
<keyword evidence="2" id="KW-0288">FMN</keyword>